<dbReference type="PROSITE" id="PS51257">
    <property type="entry name" value="PROKAR_LIPOPROTEIN"/>
    <property type="match status" value="1"/>
</dbReference>
<dbReference type="Pfam" id="PF01547">
    <property type="entry name" value="SBP_bac_1"/>
    <property type="match status" value="1"/>
</dbReference>
<comment type="similarity">
    <text evidence="1">Belongs to the bacterial solute-binding protein 1 family.</text>
</comment>
<name>A0A2Y9BTQ2_9MICO</name>
<dbReference type="InterPro" id="IPR006059">
    <property type="entry name" value="SBP"/>
</dbReference>
<dbReference type="SUPFAM" id="SSF53850">
    <property type="entry name" value="Periplasmic binding protein-like II"/>
    <property type="match status" value="1"/>
</dbReference>
<evidence type="ECO:0000256" key="4">
    <source>
        <dbReference type="SAM" id="Phobius"/>
    </source>
</evidence>
<dbReference type="GO" id="GO:0055052">
    <property type="term" value="C:ATP-binding cassette (ABC) transporter complex, substrate-binding subunit-containing"/>
    <property type="evidence" value="ECO:0007669"/>
    <property type="project" value="TreeGrafter"/>
</dbReference>
<feature type="transmembrane region" description="Helical" evidence="4">
    <location>
        <begin position="12"/>
        <end position="31"/>
    </location>
</feature>
<keyword evidence="4" id="KW-0472">Membrane</keyword>
<accession>A0A2Y9BTQ2</accession>
<proteinExistence type="inferred from homology"/>
<dbReference type="Gene3D" id="3.40.190.10">
    <property type="entry name" value="Periplasmic binding protein-like II"/>
    <property type="match status" value="2"/>
</dbReference>
<evidence type="ECO:0000256" key="1">
    <source>
        <dbReference type="ARBA" id="ARBA00008520"/>
    </source>
</evidence>
<dbReference type="PANTHER" id="PTHR30061">
    <property type="entry name" value="MALTOSE-BINDING PERIPLASMIC PROTEIN"/>
    <property type="match status" value="1"/>
</dbReference>
<keyword evidence="3" id="KW-0732">Signal</keyword>
<dbReference type="GO" id="GO:0042956">
    <property type="term" value="P:maltodextrin transmembrane transport"/>
    <property type="evidence" value="ECO:0007669"/>
    <property type="project" value="TreeGrafter"/>
</dbReference>
<dbReference type="Proteomes" id="UP000250028">
    <property type="component" value="Unassembled WGS sequence"/>
</dbReference>
<keyword evidence="6" id="KW-1185">Reference proteome</keyword>
<evidence type="ECO:0000313" key="5">
    <source>
        <dbReference type="EMBL" id="SSA34392.1"/>
    </source>
</evidence>
<dbReference type="AlphaFoldDB" id="A0A2Y9BTQ2"/>
<sequence length="444" mass="46140">MTHQLRTTTRRTRTALSAVGMIAVAGLFLAGCGDDGSSTGSTGAASGGSGGGKSVSLWVMKGTNPDASGYYNALKSEFKTKTGATLNIQEVEWADAHDKLVRSFASGDGPDVSEIGTTWTPEFASAGGLADLTSKIASSGKGNDLLQALKDSATYDGKQYGVGWYAGTRGVVYRKDVFAKDGIKVPTNWAELEDTVKTLKQKEPSMAPMPIAGASSYAAAPFIWGAGGDFGTESGGKWTGALDSDKSKAGLSFYTGLATKDGSSTTGASTWKETDLLDAFTKGKAAMVIQGNWTPKAAVQADPSLKDKIGAFAVPGKDGGIAPTFLGGSNLAVMAKSKNQDLDWQLIDLMTSDKLAKQWADETGFFPSTQSALKPYANSTDPLVAPFAKAMLEAGRNVPNAPQWGKVEGNKTITQMLQSILTGTSVDDATSKASEAITATLNAN</sequence>
<organism evidence="5 6">
    <name type="scientific">Branchiibius hedensis</name>
    <dbReference type="NCBI Taxonomy" id="672460"/>
    <lineage>
        <taxon>Bacteria</taxon>
        <taxon>Bacillati</taxon>
        <taxon>Actinomycetota</taxon>
        <taxon>Actinomycetes</taxon>
        <taxon>Micrococcales</taxon>
        <taxon>Dermacoccaceae</taxon>
        <taxon>Branchiibius</taxon>
    </lineage>
</organism>
<keyword evidence="2" id="KW-0813">Transport</keyword>
<protein>
    <submittedName>
        <fullName evidence="5">Carbohydrate ABC transporter substrate-binding protein, CUT1 family</fullName>
    </submittedName>
</protein>
<dbReference type="GO" id="GO:1901982">
    <property type="term" value="F:maltose binding"/>
    <property type="evidence" value="ECO:0007669"/>
    <property type="project" value="TreeGrafter"/>
</dbReference>
<evidence type="ECO:0000313" key="6">
    <source>
        <dbReference type="Proteomes" id="UP000250028"/>
    </source>
</evidence>
<dbReference type="RefSeq" id="WP_211310205.1">
    <property type="nucleotide sequence ID" value="NZ_QGDN01000001.1"/>
</dbReference>
<gene>
    <name evidence="5" type="ORF">SAMN04489750_1709</name>
</gene>
<keyword evidence="4" id="KW-1133">Transmembrane helix</keyword>
<evidence type="ECO:0000256" key="3">
    <source>
        <dbReference type="ARBA" id="ARBA00022729"/>
    </source>
</evidence>
<dbReference type="EMBL" id="UESZ01000001">
    <property type="protein sequence ID" value="SSA34392.1"/>
    <property type="molecule type" value="Genomic_DNA"/>
</dbReference>
<reference evidence="6" key="1">
    <citation type="submission" date="2016-10" db="EMBL/GenBank/DDBJ databases">
        <authorList>
            <person name="Varghese N."/>
            <person name="Submissions S."/>
        </authorList>
    </citation>
    <scope>NUCLEOTIDE SEQUENCE [LARGE SCALE GENOMIC DNA]</scope>
    <source>
        <strain evidence="6">DSM 22951</strain>
    </source>
</reference>
<keyword evidence="4" id="KW-0812">Transmembrane</keyword>
<evidence type="ECO:0000256" key="2">
    <source>
        <dbReference type="ARBA" id="ARBA00022448"/>
    </source>
</evidence>
<dbReference type="GO" id="GO:0015768">
    <property type="term" value="P:maltose transport"/>
    <property type="evidence" value="ECO:0007669"/>
    <property type="project" value="TreeGrafter"/>
</dbReference>
<dbReference type="PANTHER" id="PTHR30061:SF50">
    <property type="entry name" value="MALTOSE_MALTODEXTRIN-BINDING PERIPLASMIC PROTEIN"/>
    <property type="match status" value="1"/>
</dbReference>
<dbReference type="CDD" id="cd14747">
    <property type="entry name" value="PBP2_MalE"/>
    <property type="match status" value="1"/>
</dbReference>